<evidence type="ECO:0000256" key="2">
    <source>
        <dbReference type="ARBA" id="ARBA00022475"/>
    </source>
</evidence>
<sequence>MQEWWSRFSQRAWVAHVLRTVERFNVRGGGIAAAAIAYYSVLSMVPVLMLVFSALGLTLTVWRPDSLVVLNSYLSDELAAFGDLGKQLEPVIRDALSNWAGIGTTGLVIALWTGTNWIGNLKRATRVLMRTDVDRPDEALPFYLDLPVNFAALIALIAGVLASFAATGAATSLGSTVAGWLGVTGAVAAFMLRAVSLLISLVVGVLLFWWLFSWFAPHPVPPRLVRAAAVIGSVALIALQFVAGALIGVFSGNLAANLFGPVIIAMLFLNLFATLILYLAAWLATAEAPLAAEPEPVIELPSEPEPVETKPGQHWVSAEVARRSMGVGLGTGYTVGAATGLGLGAVVAMLVARLRGKAQ</sequence>
<feature type="transmembrane region" description="Helical" evidence="6">
    <location>
        <begin position="140"/>
        <end position="166"/>
    </location>
</feature>
<gene>
    <name evidence="7" type="ORF">ATK74_1183</name>
</gene>
<comment type="subcellular location">
    <subcellularLocation>
        <location evidence="1">Cell membrane</location>
        <topology evidence="1">Multi-pass membrane protein</topology>
    </subcellularLocation>
</comment>
<keyword evidence="4 6" id="KW-1133">Transmembrane helix</keyword>
<dbReference type="RefSeq" id="WP_169923749.1">
    <property type="nucleotide sequence ID" value="NZ_PDJC01000001.1"/>
</dbReference>
<keyword evidence="3 6" id="KW-0812">Transmembrane</keyword>
<feature type="transmembrane region" description="Helical" evidence="6">
    <location>
        <begin position="197"/>
        <end position="216"/>
    </location>
</feature>
<proteinExistence type="predicted"/>
<protein>
    <submittedName>
        <fullName evidence="7">Membrane protein</fullName>
    </submittedName>
</protein>
<dbReference type="Proteomes" id="UP000226079">
    <property type="component" value="Unassembled WGS sequence"/>
</dbReference>
<keyword evidence="8" id="KW-1185">Reference proteome</keyword>
<feature type="transmembrane region" description="Helical" evidence="6">
    <location>
        <begin position="262"/>
        <end position="284"/>
    </location>
</feature>
<evidence type="ECO:0000256" key="3">
    <source>
        <dbReference type="ARBA" id="ARBA00022692"/>
    </source>
</evidence>
<evidence type="ECO:0000256" key="1">
    <source>
        <dbReference type="ARBA" id="ARBA00004651"/>
    </source>
</evidence>
<evidence type="ECO:0000313" key="7">
    <source>
        <dbReference type="EMBL" id="PFG16632.1"/>
    </source>
</evidence>
<feature type="transmembrane region" description="Helical" evidence="6">
    <location>
        <begin position="172"/>
        <end position="190"/>
    </location>
</feature>
<feature type="transmembrane region" description="Helical" evidence="6">
    <location>
        <begin position="36"/>
        <end position="62"/>
    </location>
</feature>
<comment type="caution">
    <text evidence="7">The sequence shown here is derived from an EMBL/GenBank/DDBJ whole genome shotgun (WGS) entry which is preliminary data.</text>
</comment>
<keyword evidence="5 6" id="KW-0472">Membrane</keyword>
<evidence type="ECO:0000313" key="8">
    <source>
        <dbReference type="Proteomes" id="UP000226079"/>
    </source>
</evidence>
<accession>A0A2A9CSP6</accession>
<keyword evidence="2" id="KW-1003">Cell membrane</keyword>
<feature type="transmembrane region" description="Helical" evidence="6">
    <location>
        <begin position="99"/>
        <end position="119"/>
    </location>
</feature>
<dbReference type="PANTHER" id="PTHR30213">
    <property type="entry name" value="INNER MEMBRANE PROTEIN YHJD"/>
    <property type="match status" value="1"/>
</dbReference>
<dbReference type="AlphaFoldDB" id="A0A2A9CSP6"/>
<organism evidence="7 8">
    <name type="scientific">Propionicimonas paludicola</name>
    <dbReference type="NCBI Taxonomy" id="185243"/>
    <lineage>
        <taxon>Bacteria</taxon>
        <taxon>Bacillati</taxon>
        <taxon>Actinomycetota</taxon>
        <taxon>Actinomycetes</taxon>
        <taxon>Propionibacteriales</taxon>
        <taxon>Nocardioidaceae</taxon>
        <taxon>Propionicimonas</taxon>
    </lineage>
</organism>
<dbReference type="EMBL" id="PDJC01000001">
    <property type="protein sequence ID" value="PFG16632.1"/>
    <property type="molecule type" value="Genomic_DNA"/>
</dbReference>
<feature type="transmembrane region" description="Helical" evidence="6">
    <location>
        <begin position="228"/>
        <end position="250"/>
    </location>
</feature>
<feature type="transmembrane region" description="Helical" evidence="6">
    <location>
        <begin position="332"/>
        <end position="352"/>
    </location>
</feature>
<dbReference type="PANTHER" id="PTHR30213:SF1">
    <property type="entry name" value="INNER MEMBRANE PROTEIN YHJD"/>
    <property type="match status" value="1"/>
</dbReference>
<dbReference type="InterPro" id="IPR017039">
    <property type="entry name" value="Virul_fac_BrkB"/>
</dbReference>
<evidence type="ECO:0000256" key="6">
    <source>
        <dbReference type="SAM" id="Phobius"/>
    </source>
</evidence>
<dbReference type="Pfam" id="PF03631">
    <property type="entry name" value="Virul_fac_BrkB"/>
    <property type="match status" value="1"/>
</dbReference>
<evidence type="ECO:0000256" key="4">
    <source>
        <dbReference type="ARBA" id="ARBA00022989"/>
    </source>
</evidence>
<reference evidence="7 8" key="1">
    <citation type="submission" date="2017-10" db="EMBL/GenBank/DDBJ databases">
        <title>Sequencing the genomes of 1000 actinobacteria strains.</title>
        <authorList>
            <person name="Klenk H.-P."/>
        </authorList>
    </citation>
    <scope>NUCLEOTIDE SEQUENCE [LARGE SCALE GENOMIC DNA]</scope>
    <source>
        <strain evidence="7 8">DSM 15597</strain>
    </source>
</reference>
<name>A0A2A9CSP6_9ACTN</name>
<dbReference type="GO" id="GO:0005886">
    <property type="term" value="C:plasma membrane"/>
    <property type="evidence" value="ECO:0007669"/>
    <property type="project" value="UniProtKB-SubCell"/>
</dbReference>
<evidence type="ECO:0000256" key="5">
    <source>
        <dbReference type="ARBA" id="ARBA00023136"/>
    </source>
</evidence>